<comment type="similarity">
    <text evidence="2 8">Belongs to the carbamoyltransferase HypF family.</text>
</comment>
<evidence type="ECO:0000259" key="10">
    <source>
        <dbReference type="PROSITE" id="PS51160"/>
    </source>
</evidence>
<dbReference type="Pfam" id="PF01300">
    <property type="entry name" value="Sua5_yciO_yrdC"/>
    <property type="match status" value="1"/>
</dbReference>
<comment type="catalytic activity">
    <reaction evidence="9">
        <text>an acyl phosphate + H2O = a carboxylate + phosphate + H(+)</text>
        <dbReference type="Rhea" id="RHEA:14965"/>
        <dbReference type="ChEBI" id="CHEBI:15377"/>
        <dbReference type="ChEBI" id="CHEBI:15378"/>
        <dbReference type="ChEBI" id="CHEBI:29067"/>
        <dbReference type="ChEBI" id="CHEBI:43474"/>
        <dbReference type="ChEBI" id="CHEBI:59918"/>
        <dbReference type="EC" id="3.6.1.7"/>
    </reaction>
</comment>
<dbReference type="InterPro" id="IPR055128">
    <property type="entry name" value="HypF_C_2"/>
</dbReference>
<dbReference type="InterPro" id="IPR017945">
    <property type="entry name" value="DHBP_synth_RibB-like_a/b_dom"/>
</dbReference>
<dbReference type="PANTHER" id="PTHR42959">
    <property type="entry name" value="CARBAMOYLTRANSFERASE"/>
    <property type="match status" value="1"/>
</dbReference>
<keyword evidence="3" id="KW-0436">Ligase</keyword>
<dbReference type="PIRSF" id="PIRSF006256">
    <property type="entry name" value="CMPcnvr_hdrg_mat"/>
    <property type="match status" value="1"/>
</dbReference>
<dbReference type="UniPathway" id="UPA00335"/>
<evidence type="ECO:0000256" key="4">
    <source>
        <dbReference type="ARBA" id="ARBA00022723"/>
    </source>
</evidence>
<dbReference type="InterPro" id="IPR041440">
    <property type="entry name" value="HypF_C"/>
</dbReference>
<evidence type="ECO:0000259" key="11">
    <source>
        <dbReference type="PROSITE" id="PS51163"/>
    </source>
</evidence>
<evidence type="ECO:0000256" key="5">
    <source>
        <dbReference type="ARBA" id="ARBA00022771"/>
    </source>
</evidence>
<proteinExistence type="inferred from homology"/>
<reference evidence="12 13" key="1">
    <citation type="submission" date="2014-10" db="EMBL/GenBank/DDBJ databases">
        <title>Genome sequence of Ponticoccus sp. strain UMTAT08 isolated from clonal culture of toxic dinoflagellate Alexandrium tamiyavanichii.</title>
        <authorList>
            <person name="Gan H.Y."/>
            <person name="Muhd D.-D."/>
            <person name="Mohd Noor M.E."/>
            <person name="Yeong Y.S."/>
            <person name="Usup G."/>
        </authorList>
    </citation>
    <scope>NUCLEOTIDE SEQUENCE [LARGE SCALE GENOMIC DNA]</scope>
    <source>
        <strain evidence="12 13">UMTAT08</strain>
    </source>
</reference>
<dbReference type="GO" id="GO:0051604">
    <property type="term" value="P:protein maturation"/>
    <property type="evidence" value="ECO:0007669"/>
    <property type="project" value="TreeGrafter"/>
</dbReference>
<dbReference type="GO" id="GO:0003725">
    <property type="term" value="F:double-stranded RNA binding"/>
    <property type="evidence" value="ECO:0007669"/>
    <property type="project" value="InterPro"/>
</dbReference>
<dbReference type="GO" id="GO:0016743">
    <property type="term" value="F:carboxyl- or carbamoyltransferase activity"/>
    <property type="evidence" value="ECO:0007669"/>
    <property type="project" value="UniProtKB-UniRule"/>
</dbReference>
<dbReference type="PANTHER" id="PTHR42959:SF1">
    <property type="entry name" value="CARBAMOYLTRANSFERASE HYPF"/>
    <property type="match status" value="1"/>
</dbReference>
<feature type="active site" evidence="9">
    <location>
        <position position="19"/>
    </location>
</feature>
<dbReference type="PROSITE" id="PS00150">
    <property type="entry name" value="ACYLPHOSPHATASE_1"/>
    <property type="match status" value="1"/>
</dbReference>
<dbReference type="OrthoDB" id="9808093at2"/>
<dbReference type="AlphaFoldDB" id="A0A0B3RS64"/>
<comment type="catalytic activity">
    <reaction evidence="7 8">
        <text>C-terminal L-cysteinyl-[HypE protein] + carbamoyl phosphate + ATP + H2O = C-terminal S-carboxamide-L-cysteinyl-[HypE protein] + AMP + phosphate + diphosphate + H(+)</text>
        <dbReference type="Rhea" id="RHEA:55636"/>
        <dbReference type="Rhea" id="RHEA-COMP:14247"/>
        <dbReference type="Rhea" id="RHEA-COMP:14392"/>
        <dbReference type="ChEBI" id="CHEBI:15377"/>
        <dbReference type="ChEBI" id="CHEBI:15378"/>
        <dbReference type="ChEBI" id="CHEBI:30616"/>
        <dbReference type="ChEBI" id="CHEBI:33019"/>
        <dbReference type="ChEBI" id="CHEBI:43474"/>
        <dbReference type="ChEBI" id="CHEBI:58228"/>
        <dbReference type="ChEBI" id="CHEBI:76913"/>
        <dbReference type="ChEBI" id="CHEBI:139126"/>
        <dbReference type="ChEBI" id="CHEBI:456215"/>
    </reaction>
</comment>
<dbReference type="RefSeq" id="WP_043145624.1">
    <property type="nucleotide sequence ID" value="NZ_JSUQ01000022.1"/>
</dbReference>
<dbReference type="PROSITE" id="PS51163">
    <property type="entry name" value="YRDC"/>
    <property type="match status" value="1"/>
</dbReference>
<dbReference type="InterPro" id="IPR001792">
    <property type="entry name" value="Acylphosphatase-like_dom"/>
</dbReference>
<dbReference type="InterPro" id="IPR017968">
    <property type="entry name" value="Acylphosphatase_CS"/>
</dbReference>
<dbReference type="SUPFAM" id="SSF55821">
    <property type="entry name" value="YrdC/RibB"/>
    <property type="match status" value="1"/>
</dbReference>
<dbReference type="Pfam" id="PF22521">
    <property type="entry name" value="HypF_C_2"/>
    <property type="match status" value="1"/>
</dbReference>
<keyword evidence="9" id="KW-0378">Hydrolase</keyword>
<sequence length="751" mass="79928">MSGALRIRVRGQVQGVGFRPFVWQLAHRLNIRGEVLNDPEGVLIHAQGARIADFVAAITAEAPPLARVDAVETGPFAFDTAPCDFAIAASRGSGAETRVTPDAATCPDCLADIRGDDPRRRGYAFTNCTHCGPRFTILKGLPYDRARTTMAGFEMCPDCAAEYADPGDRRFHAQPVACALCGPHLGFEDANGAHPDAIAAAARALLDGAILAVKGLGGFHLCCDATNAQAIDRLRRRKYRPSKPLALMGRWQEIDRHARPDTEERAALASAAAPIVLLAKGDPLPEALAPGQNHLGWMLPYTPLHHLLLGAVARPLVMTSGNLSGEPQVIGNAEARDKLGGIADAILDHDRDIARRLDDSVMRLTPEGPMILRRARGMVPDTLPLPDGFGDAPQVVAYGGQMKAALCLLKNGQALLGHHLGELDEALTLEAFLQADADYAALFDHRPDVVAVDLHPDFQATRHGEARARDEGLALEPVQHHHAHLAACMAENGHALNGGKVAGIVLDGLGLGPDGTVWGGELLLGDYTGFDRRAWLTPAPLIGGDRAQAEPWRNALMRLDQAGLSNWADQLFADKPLEIARMAASKGLNAPQSSSAGRLFDAVAAVLGICPDGQSYEGEAAMRMEALASETVFAPVPLEHGAAGIDPAPLFHRLRADLARSTSAGDCATLFHLSLAHAFAKEARALVDAGEAERVALSGGCFQNARLLRDTLDALGLDRSRVYLHHRTPANDGGLALGQAVIAAARHLHRR</sequence>
<dbReference type="Pfam" id="PF17788">
    <property type="entry name" value="HypF_C"/>
    <property type="match status" value="1"/>
</dbReference>
<dbReference type="GO" id="GO:0003998">
    <property type="term" value="F:acylphosphatase activity"/>
    <property type="evidence" value="ECO:0007669"/>
    <property type="project" value="UniProtKB-EC"/>
</dbReference>
<keyword evidence="13" id="KW-1185">Reference proteome</keyword>
<evidence type="ECO:0000256" key="9">
    <source>
        <dbReference type="PROSITE-ProRule" id="PRU00520"/>
    </source>
</evidence>
<evidence type="ECO:0000256" key="2">
    <source>
        <dbReference type="ARBA" id="ARBA00008097"/>
    </source>
</evidence>
<evidence type="ECO:0000313" key="13">
    <source>
        <dbReference type="Proteomes" id="UP000030960"/>
    </source>
</evidence>
<evidence type="ECO:0000256" key="3">
    <source>
        <dbReference type="ARBA" id="ARBA00022598"/>
    </source>
</evidence>
<dbReference type="Proteomes" id="UP000030960">
    <property type="component" value="Unassembled WGS sequence"/>
</dbReference>
<evidence type="ECO:0000256" key="7">
    <source>
        <dbReference type="ARBA" id="ARBA00048220"/>
    </source>
</evidence>
<comment type="caution">
    <text evidence="12">The sequence shown here is derived from an EMBL/GenBank/DDBJ whole genome shotgun (WGS) entry which is preliminary data.</text>
</comment>
<protein>
    <recommendedName>
        <fullName evidence="8">Carbamoyltransferase HypF</fullName>
        <ecNumber evidence="8">6.2.-.-</ecNumber>
    </recommendedName>
</protein>
<feature type="active site" evidence="9">
    <location>
        <position position="37"/>
    </location>
</feature>
<gene>
    <name evidence="12" type="ORF">OA50_04701</name>
</gene>
<evidence type="ECO:0000256" key="8">
    <source>
        <dbReference type="PIRNR" id="PIRNR006256"/>
    </source>
</evidence>
<evidence type="ECO:0000256" key="6">
    <source>
        <dbReference type="ARBA" id="ARBA00022833"/>
    </source>
</evidence>
<name>A0A0B3RS64_9RHOB</name>
<evidence type="ECO:0000256" key="1">
    <source>
        <dbReference type="ARBA" id="ARBA00004711"/>
    </source>
</evidence>
<dbReference type="GO" id="GO:0016874">
    <property type="term" value="F:ligase activity"/>
    <property type="evidence" value="ECO:0007669"/>
    <property type="project" value="UniProtKB-UniRule"/>
</dbReference>
<dbReference type="PROSITE" id="PS51160">
    <property type="entry name" value="ACYLPHOSPHATASE_3"/>
    <property type="match status" value="1"/>
</dbReference>
<dbReference type="PATRIC" id="fig|1515334.3.peg.4727"/>
<dbReference type="Gene3D" id="3.30.420.360">
    <property type="match status" value="1"/>
</dbReference>
<dbReference type="EC" id="6.2.-.-" evidence="8"/>
<feature type="domain" description="Acylphosphatase-like" evidence="10">
    <location>
        <begin position="4"/>
        <end position="89"/>
    </location>
</feature>
<evidence type="ECO:0000313" key="12">
    <source>
        <dbReference type="EMBL" id="KHQ50777.1"/>
    </source>
</evidence>
<dbReference type="NCBIfam" id="TIGR00143">
    <property type="entry name" value="hypF"/>
    <property type="match status" value="1"/>
</dbReference>
<comment type="pathway">
    <text evidence="1 8">Protein modification; [NiFe] hydrogenase maturation.</text>
</comment>
<organism evidence="12 13">
    <name type="scientific">Mameliella alba</name>
    <dbReference type="NCBI Taxonomy" id="561184"/>
    <lineage>
        <taxon>Bacteria</taxon>
        <taxon>Pseudomonadati</taxon>
        <taxon>Pseudomonadota</taxon>
        <taxon>Alphaproteobacteria</taxon>
        <taxon>Rhodobacterales</taxon>
        <taxon>Roseobacteraceae</taxon>
        <taxon>Mameliella</taxon>
    </lineage>
</organism>
<dbReference type="Pfam" id="PF07503">
    <property type="entry name" value="zf-HYPF"/>
    <property type="match status" value="2"/>
</dbReference>
<dbReference type="GO" id="GO:0008270">
    <property type="term" value="F:zinc ion binding"/>
    <property type="evidence" value="ECO:0007669"/>
    <property type="project" value="UniProtKB-KW"/>
</dbReference>
<keyword evidence="4" id="KW-0479">Metal-binding</keyword>
<feature type="domain" description="YrdC-like" evidence="11">
    <location>
        <begin position="195"/>
        <end position="377"/>
    </location>
</feature>
<dbReference type="Gene3D" id="3.30.420.40">
    <property type="match status" value="1"/>
</dbReference>
<dbReference type="SUPFAM" id="SSF54975">
    <property type="entry name" value="Acylphosphatase/BLUF domain-like"/>
    <property type="match status" value="1"/>
</dbReference>
<comment type="function">
    <text evidence="8">Involved in the maturation of [NiFe] hydrogenases. Along with HypE, it catalyzes the synthesis of the CN ligands of the active site iron of [NiFe]-hydrogenases. HypF functions as a carbamoyl transferase using carbamoylphosphate as a substrate and transferring the carboxamido moiety in an ATP-dependent reaction to the thiolate of the C-terminal cysteine of HypE yielding a protein-S-carboxamide.</text>
</comment>
<keyword evidence="6" id="KW-0862">Zinc</keyword>
<dbReference type="InterPro" id="IPR011125">
    <property type="entry name" value="Znf_HypF"/>
</dbReference>
<dbReference type="Gene3D" id="3.90.870.50">
    <property type="match status" value="1"/>
</dbReference>
<dbReference type="STRING" id="561184.SAMN05216376_11155"/>
<accession>A0A0B3RS64</accession>
<dbReference type="Pfam" id="PF00708">
    <property type="entry name" value="Acylphosphatase"/>
    <property type="match status" value="1"/>
</dbReference>
<dbReference type="InterPro" id="IPR051060">
    <property type="entry name" value="Carbamoyltrans_HypF-like"/>
</dbReference>
<keyword evidence="5" id="KW-0863">Zinc-finger</keyword>
<dbReference type="InterPro" id="IPR006070">
    <property type="entry name" value="Sua5-like_dom"/>
</dbReference>
<dbReference type="EMBL" id="JSUQ01000022">
    <property type="protein sequence ID" value="KHQ50777.1"/>
    <property type="molecule type" value="Genomic_DNA"/>
</dbReference>
<dbReference type="InterPro" id="IPR004421">
    <property type="entry name" value="Carbamoyltransferase_HypF"/>
</dbReference>
<dbReference type="Gene3D" id="3.30.110.120">
    <property type="match status" value="1"/>
</dbReference>
<dbReference type="InterPro" id="IPR036046">
    <property type="entry name" value="Acylphosphatase-like_dom_sf"/>
</dbReference>